<dbReference type="AlphaFoldDB" id="A0AAC9VHF3"/>
<gene>
    <name evidence="1" type="ORF">CJJ18_00915</name>
</gene>
<evidence type="ECO:0000313" key="2">
    <source>
        <dbReference type="Proteomes" id="UP000792865"/>
    </source>
</evidence>
<accession>A0AAC9VHF3</accession>
<proteinExistence type="predicted"/>
<dbReference type="Proteomes" id="UP000792865">
    <property type="component" value="Chromosome"/>
</dbReference>
<dbReference type="Gene3D" id="3.40.630.30">
    <property type="match status" value="1"/>
</dbReference>
<sequence>MHILECHYHDNIRLLYNDLIKKSEYDILKCYQVDTQLPNLQKFYTLQINLNENLNDIFKKFAKNTRNEINKCYRDDKLLFLINEKINQKDIVEFIILFNKFNKFKNLGTNVNELEKSLVRKKENIAFFKAVKDNRIVVFNVYFVDNNRARLKCSVSLRGEDGKERNLIGRANRTLHFEAISFFKEKGYKLYDMGGVSLTEDKMGIDSFKSKFGGILFTEWEGNCPISMKGKLFIELYKIINKLK</sequence>
<dbReference type="GO" id="GO:0044038">
    <property type="term" value="P:cell wall macromolecule biosynthetic process"/>
    <property type="evidence" value="ECO:0007669"/>
    <property type="project" value="InterPro"/>
</dbReference>
<dbReference type="EMBL" id="CP022932">
    <property type="protein sequence ID" value="ASV32928.1"/>
    <property type="molecule type" value="Genomic_DNA"/>
</dbReference>
<organism evidence="1 2">
    <name type="scientific">Candidatus Williamhamiltonella defendens</name>
    <dbReference type="NCBI Taxonomy" id="138072"/>
    <lineage>
        <taxon>Bacteria</taxon>
        <taxon>Pseudomonadati</taxon>
        <taxon>Pseudomonadota</taxon>
        <taxon>Gammaproteobacteria</taxon>
        <taxon>Enterobacterales</taxon>
        <taxon>Enterobacteriaceae</taxon>
        <taxon>aphid secondary symbionts</taxon>
        <taxon>Candidatus Williamhamiltonella</taxon>
    </lineage>
</organism>
<dbReference type="RefSeq" id="WP_095033819.1">
    <property type="nucleotide sequence ID" value="NZ_CADIJI010000005.1"/>
</dbReference>
<dbReference type="PROSITE" id="PS51191">
    <property type="entry name" value="FEMABX"/>
    <property type="match status" value="1"/>
</dbReference>
<dbReference type="SUPFAM" id="SSF55729">
    <property type="entry name" value="Acyl-CoA N-acyltransferases (Nat)"/>
    <property type="match status" value="1"/>
</dbReference>
<dbReference type="InterPro" id="IPR003447">
    <property type="entry name" value="FEMABX"/>
</dbReference>
<dbReference type="GO" id="GO:0016755">
    <property type="term" value="F:aminoacyltransferase activity"/>
    <property type="evidence" value="ECO:0007669"/>
    <property type="project" value="InterPro"/>
</dbReference>
<reference evidence="1" key="1">
    <citation type="submission" date="2017-08" db="EMBL/GenBank/DDBJ databases">
        <title>Genome sequence of Candidatus Hamiltonella defensa from Acyrthosiphon pisum strain MI47.</title>
        <authorList>
            <person name="Patel V.A."/>
            <person name="Chevignon G."/>
            <person name="Russell J.A."/>
            <person name="Oliver K.M."/>
        </authorList>
    </citation>
    <scope>NUCLEOTIDE SEQUENCE</scope>
    <source>
        <strain evidence="1">MI47</strain>
    </source>
</reference>
<dbReference type="InterPro" id="IPR016181">
    <property type="entry name" value="Acyl_CoA_acyltransferase"/>
</dbReference>
<evidence type="ECO:0000313" key="1">
    <source>
        <dbReference type="EMBL" id="ASV32928.1"/>
    </source>
</evidence>
<protein>
    <submittedName>
        <fullName evidence="1">Uncharacterized protein</fullName>
    </submittedName>
</protein>
<name>A0AAC9VHF3_9ENTR</name>